<protein>
    <submittedName>
        <fullName evidence="2">Uncharacterized protein</fullName>
    </submittedName>
</protein>
<gene>
    <name evidence="2" type="ORF">BD749_3794</name>
</gene>
<dbReference type="Proteomes" id="UP000233782">
    <property type="component" value="Unassembled WGS sequence"/>
</dbReference>
<dbReference type="EMBL" id="PJMU01000005">
    <property type="protein sequence ID" value="PKV62591.1"/>
    <property type="molecule type" value="Genomic_DNA"/>
</dbReference>
<comment type="caution">
    <text evidence="2">The sequence shown here is derived from an EMBL/GenBank/DDBJ whole genome shotgun (WGS) entry which is preliminary data.</text>
</comment>
<feature type="region of interest" description="Disordered" evidence="1">
    <location>
        <begin position="1"/>
        <end position="32"/>
    </location>
</feature>
<dbReference type="RefSeq" id="WP_143741285.1">
    <property type="nucleotide sequence ID" value="NZ_PJMU01000005.1"/>
</dbReference>
<dbReference type="AlphaFoldDB" id="A0A2N3U764"/>
<organism evidence="2 3">
    <name type="scientific">Pontibacter ramchanderi</name>
    <dbReference type="NCBI Taxonomy" id="1179743"/>
    <lineage>
        <taxon>Bacteria</taxon>
        <taxon>Pseudomonadati</taxon>
        <taxon>Bacteroidota</taxon>
        <taxon>Cytophagia</taxon>
        <taxon>Cytophagales</taxon>
        <taxon>Hymenobacteraceae</taxon>
        <taxon>Pontibacter</taxon>
    </lineage>
</organism>
<feature type="compositionally biased region" description="Low complexity" evidence="1">
    <location>
        <begin position="97"/>
        <end position="111"/>
    </location>
</feature>
<accession>A0A2N3U764</accession>
<evidence type="ECO:0000313" key="2">
    <source>
        <dbReference type="EMBL" id="PKV62591.1"/>
    </source>
</evidence>
<reference evidence="2 3" key="1">
    <citation type="submission" date="2017-12" db="EMBL/GenBank/DDBJ databases">
        <title>Genomic Encyclopedia of Type Strains, Phase III (KMG-III): the genomes of soil and plant-associated and newly described type strains.</title>
        <authorList>
            <person name="Whitman W."/>
        </authorList>
    </citation>
    <scope>NUCLEOTIDE SEQUENCE [LARGE SCALE GENOMIC DNA]</scope>
    <source>
        <strain evidence="2 3">LP43</strain>
    </source>
</reference>
<feature type="compositionally biased region" description="Polar residues" evidence="1">
    <location>
        <begin position="80"/>
        <end position="96"/>
    </location>
</feature>
<name>A0A2N3U764_9BACT</name>
<feature type="region of interest" description="Disordered" evidence="1">
    <location>
        <begin position="80"/>
        <end position="111"/>
    </location>
</feature>
<dbReference type="OrthoDB" id="854135at2"/>
<sequence>MSSGNQSSSRNASTSSQSSASGKSNWMDTFKKENLNNLTGKLQEFGNTTMNKVNGLSTTQKVVGGSLLALGAGWVAMNSMNKNKSGNIGSKGASSQNKLNRNLNKNLGRNK</sequence>
<keyword evidence="3" id="KW-1185">Reference proteome</keyword>
<proteinExistence type="predicted"/>
<evidence type="ECO:0000256" key="1">
    <source>
        <dbReference type="SAM" id="MobiDB-lite"/>
    </source>
</evidence>
<evidence type="ECO:0000313" key="3">
    <source>
        <dbReference type="Proteomes" id="UP000233782"/>
    </source>
</evidence>
<feature type="compositionally biased region" description="Low complexity" evidence="1">
    <location>
        <begin position="1"/>
        <end position="24"/>
    </location>
</feature>